<evidence type="ECO:0000256" key="1">
    <source>
        <dbReference type="ARBA" id="ARBA00023125"/>
    </source>
</evidence>
<sequence>MSMMKKGDLKVTFTKKLMQLRKQNGYSQEELAQKLDITRQSISKWESGQSVPDLKRIIQLSKLFNVSTDYLLKDNIETVPSIDATTIPLRQISMSEATTFLDIKTATSKAIAFGIFLCIIAPICLLILSASSLPENTATTVGLVVLLLLVALAVAIFIASGHQSEPFTYLDKENFETYADVRKMVTVRRAQYKNTYTKNNIIGSCSCILAALPIIIGSISFGDNDLLLMLTLAATLVLAGIGTGFFIHTGIIWVSFEKLLQTGDYSKSNKDRRSIIAPLSMVYWLVITAIYLGYSFATNNWYYSWLIWLMAVLLYPAIINLLFALSKKLH</sequence>
<dbReference type="Pfam" id="PF01381">
    <property type="entry name" value="HTH_3"/>
    <property type="match status" value="1"/>
</dbReference>
<accession>A0A0R1XU82</accession>
<dbReference type="InterPro" id="IPR010982">
    <property type="entry name" value="Lambda_DNA-bd_dom_sf"/>
</dbReference>
<keyword evidence="2" id="KW-0812">Transmembrane</keyword>
<dbReference type="EMBL" id="AZGA01000046">
    <property type="protein sequence ID" value="KRM33658.1"/>
    <property type="molecule type" value="Genomic_DNA"/>
</dbReference>
<name>A0A0R1XU82_9LACO</name>
<keyword evidence="1" id="KW-0238">DNA-binding</keyword>
<proteinExistence type="predicted"/>
<dbReference type="SUPFAM" id="SSF47413">
    <property type="entry name" value="lambda repressor-like DNA-binding domains"/>
    <property type="match status" value="1"/>
</dbReference>
<feature type="transmembrane region" description="Helical" evidence="2">
    <location>
        <begin position="201"/>
        <end position="221"/>
    </location>
</feature>
<dbReference type="Gene3D" id="1.10.260.40">
    <property type="entry name" value="lambda repressor-like DNA-binding domains"/>
    <property type="match status" value="1"/>
</dbReference>
<evidence type="ECO:0000256" key="2">
    <source>
        <dbReference type="SAM" id="Phobius"/>
    </source>
</evidence>
<dbReference type="STRING" id="1423734.FC83_GL002711"/>
<keyword evidence="5" id="KW-1185">Reference proteome</keyword>
<feature type="transmembrane region" description="Helical" evidence="2">
    <location>
        <begin position="275"/>
        <end position="296"/>
    </location>
</feature>
<dbReference type="PANTHER" id="PTHR46558:SF15">
    <property type="entry name" value="HELIX-TURN-HELIX DOMAIN PROTEIN"/>
    <property type="match status" value="1"/>
</dbReference>
<reference evidence="4 5" key="1">
    <citation type="journal article" date="2015" name="Genome Announc.">
        <title>Expanding the biotechnology potential of lactobacilli through comparative genomics of 213 strains and associated genera.</title>
        <authorList>
            <person name="Sun Z."/>
            <person name="Harris H.M."/>
            <person name="McCann A."/>
            <person name="Guo C."/>
            <person name="Argimon S."/>
            <person name="Zhang W."/>
            <person name="Yang X."/>
            <person name="Jeffery I.B."/>
            <person name="Cooney J.C."/>
            <person name="Kagawa T.F."/>
            <person name="Liu W."/>
            <person name="Song Y."/>
            <person name="Salvetti E."/>
            <person name="Wrobel A."/>
            <person name="Rasinkangas P."/>
            <person name="Parkhill J."/>
            <person name="Rea M.C."/>
            <person name="O'Sullivan O."/>
            <person name="Ritari J."/>
            <person name="Douillard F.P."/>
            <person name="Paul Ross R."/>
            <person name="Yang R."/>
            <person name="Briner A.E."/>
            <person name="Felis G.E."/>
            <person name="de Vos W.M."/>
            <person name="Barrangou R."/>
            <person name="Klaenhammer T.R."/>
            <person name="Caufield P.W."/>
            <person name="Cui Y."/>
            <person name="Zhang H."/>
            <person name="O'Toole P.W."/>
        </authorList>
    </citation>
    <scope>NUCLEOTIDE SEQUENCE [LARGE SCALE GENOMIC DNA]</scope>
    <source>
        <strain evidence="4 5">DSM 18527</strain>
    </source>
</reference>
<evidence type="ECO:0000313" key="4">
    <source>
        <dbReference type="EMBL" id="KRM33658.1"/>
    </source>
</evidence>
<keyword evidence="2" id="KW-0472">Membrane</keyword>
<feature type="transmembrane region" description="Helical" evidence="2">
    <location>
        <begin position="302"/>
        <end position="325"/>
    </location>
</feature>
<dbReference type="PATRIC" id="fig|1423734.3.peg.2751"/>
<feature type="domain" description="HTH cro/C1-type" evidence="3">
    <location>
        <begin position="17"/>
        <end position="71"/>
    </location>
</feature>
<dbReference type="InterPro" id="IPR001387">
    <property type="entry name" value="Cro/C1-type_HTH"/>
</dbReference>
<dbReference type="GO" id="GO:0003677">
    <property type="term" value="F:DNA binding"/>
    <property type="evidence" value="ECO:0007669"/>
    <property type="project" value="UniProtKB-KW"/>
</dbReference>
<feature type="transmembrane region" description="Helical" evidence="2">
    <location>
        <begin position="137"/>
        <end position="159"/>
    </location>
</feature>
<dbReference type="AlphaFoldDB" id="A0A0R1XU82"/>
<feature type="transmembrane region" description="Helical" evidence="2">
    <location>
        <begin position="227"/>
        <end position="254"/>
    </location>
</feature>
<evidence type="ECO:0000259" key="3">
    <source>
        <dbReference type="PROSITE" id="PS50943"/>
    </source>
</evidence>
<comment type="caution">
    <text evidence="4">The sequence shown here is derived from an EMBL/GenBank/DDBJ whole genome shotgun (WGS) entry which is preliminary data.</text>
</comment>
<dbReference type="SMART" id="SM00530">
    <property type="entry name" value="HTH_XRE"/>
    <property type="match status" value="1"/>
</dbReference>
<feature type="transmembrane region" description="Helical" evidence="2">
    <location>
        <begin position="110"/>
        <end position="131"/>
    </location>
</feature>
<dbReference type="PROSITE" id="PS50943">
    <property type="entry name" value="HTH_CROC1"/>
    <property type="match status" value="1"/>
</dbReference>
<evidence type="ECO:0000313" key="5">
    <source>
        <dbReference type="Proteomes" id="UP000051236"/>
    </source>
</evidence>
<gene>
    <name evidence="4" type="ORF">FC83_GL002711</name>
</gene>
<keyword evidence="2" id="KW-1133">Transmembrane helix</keyword>
<dbReference type="CDD" id="cd00093">
    <property type="entry name" value="HTH_XRE"/>
    <property type="match status" value="1"/>
</dbReference>
<dbReference type="Proteomes" id="UP000051236">
    <property type="component" value="Unassembled WGS sequence"/>
</dbReference>
<organism evidence="4 5">
    <name type="scientific">Agrilactobacillus composti DSM 18527 = JCM 14202</name>
    <dbReference type="NCBI Taxonomy" id="1423734"/>
    <lineage>
        <taxon>Bacteria</taxon>
        <taxon>Bacillati</taxon>
        <taxon>Bacillota</taxon>
        <taxon>Bacilli</taxon>
        <taxon>Lactobacillales</taxon>
        <taxon>Lactobacillaceae</taxon>
        <taxon>Agrilactobacillus</taxon>
    </lineage>
</organism>
<dbReference type="eggNOG" id="COG1476">
    <property type="taxonomic scope" value="Bacteria"/>
</dbReference>
<protein>
    <submittedName>
        <fullName evidence="4">Transcriptional regulator</fullName>
    </submittedName>
</protein>
<dbReference type="PANTHER" id="PTHR46558">
    <property type="entry name" value="TRACRIPTIONAL REGULATORY PROTEIN-RELATED-RELATED"/>
    <property type="match status" value="1"/>
</dbReference>